<keyword evidence="7" id="KW-1015">Disulfide bond</keyword>
<keyword evidence="8" id="KW-0406">Ion transport</keyword>
<evidence type="ECO:0000256" key="9">
    <source>
        <dbReference type="SAM" id="MobiDB-lite"/>
    </source>
</evidence>
<dbReference type="InterPro" id="IPR002350">
    <property type="entry name" value="Kazal_dom"/>
</dbReference>
<feature type="transmembrane region" description="Helical" evidence="8">
    <location>
        <begin position="482"/>
        <end position="507"/>
    </location>
</feature>
<feature type="transmembrane region" description="Helical" evidence="8">
    <location>
        <begin position="146"/>
        <end position="165"/>
    </location>
</feature>
<dbReference type="GO" id="GO:0015347">
    <property type="term" value="F:sodium-independent organic anion transmembrane transporter activity"/>
    <property type="evidence" value="ECO:0007669"/>
    <property type="project" value="TreeGrafter"/>
</dbReference>
<feature type="region of interest" description="Disordered" evidence="9">
    <location>
        <begin position="844"/>
        <end position="877"/>
    </location>
</feature>
<dbReference type="InterPro" id="IPR004156">
    <property type="entry name" value="OATP"/>
</dbReference>
<keyword evidence="4 8" id="KW-0812">Transmembrane</keyword>
<feature type="transmembrane region" description="Helical" evidence="8">
    <location>
        <begin position="399"/>
        <end position="421"/>
    </location>
</feature>
<keyword evidence="8" id="KW-0813">Transport</keyword>
<name>A0A1W0WGP8_HYPEX</name>
<dbReference type="AlphaFoldDB" id="A0A1W0WGP8"/>
<evidence type="ECO:0000256" key="2">
    <source>
        <dbReference type="ARBA" id="ARBA00009657"/>
    </source>
</evidence>
<gene>
    <name evidence="11" type="ORF">BV898_11360</name>
</gene>
<feature type="transmembrane region" description="Helical" evidence="8">
    <location>
        <begin position="350"/>
        <end position="373"/>
    </location>
</feature>
<dbReference type="Proteomes" id="UP000192578">
    <property type="component" value="Unassembled WGS sequence"/>
</dbReference>
<comment type="subcellular location">
    <subcellularLocation>
        <location evidence="1 8">Cell membrane</location>
        <topology evidence="1 8">Multi-pass membrane protein</topology>
    </subcellularLocation>
</comment>
<dbReference type="SUPFAM" id="SSF103473">
    <property type="entry name" value="MFS general substrate transporter"/>
    <property type="match status" value="1"/>
</dbReference>
<evidence type="ECO:0000256" key="8">
    <source>
        <dbReference type="RuleBase" id="RU362056"/>
    </source>
</evidence>
<dbReference type="SUPFAM" id="SSF100895">
    <property type="entry name" value="Kazal-type serine protease inhibitors"/>
    <property type="match status" value="1"/>
</dbReference>
<dbReference type="PROSITE" id="PS51465">
    <property type="entry name" value="KAZAL_2"/>
    <property type="match status" value="1"/>
</dbReference>
<reference evidence="12" key="1">
    <citation type="submission" date="2017-01" db="EMBL/GenBank/DDBJ databases">
        <title>Comparative genomics of anhydrobiosis in the tardigrade Hypsibius dujardini.</title>
        <authorList>
            <person name="Yoshida Y."/>
            <person name="Koutsovoulos G."/>
            <person name="Laetsch D."/>
            <person name="Stevens L."/>
            <person name="Kumar S."/>
            <person name="Horikawa D."/>
            <person name="Ishino K."/>
            <person name="Komine S."/>
            <person name="Tomita M."/>
            <person name="Blaxter M."/>
            <person name="Arakawa K."/>
        </authorList>
    </citation>
    <scope>NUCLEOTIDE SEQUENCE [LARGE SCALE GENOMIC DNA]</scope>
    <source>
        <strain evidence="12">Z151</strain>
    </source>
</reference>
<keyword evidence="5 8" id="KW-1133">Transmembrane helix</keyword>
<keyword evidence="6 8" id="KW-0472">Membrane</keyword>
<feature type="compositionally biased region" description="Basic residues" evidence="9">
    <location>
        <begin position="852"/>
        <end position="861"/>
    </location>
</feature>
<feature type="transmembrane region" description="Helical" evidence="8">
    <location>
        <begin position="554"/>
        <end position="574"/>
    </location>
</feature>
<feature type="transmembrane region" description="Helical" evidence="8">
    <location>
        <begin position="311"/>
        <end position="338"/>
    </location>
</feature>
<dbReference type="Pfam" id="PF07648">
    <property type="entry name" value="Kazal_2"/>
    <property type="match status" value="1"/>
</dbReference>
<dbReference type="Gene3D" id="1.20.1250.20">
    <property type="entry name" value="MFS general substrate transporter like domains"/>
    <property type="match status" value="1"/>
</dbReference>
<feature type="transmembrane region" description="Helical" evidence="8">
    <location>
        <begin position="212"/>
        <end position="234"/>
    </location>
</feature>
<evidence type="ECO:0000259" key="10">
    <source>
        <dbReference type="PROSITE" id="PS51465"/>
    </source>
</evidence>
<evidence type="ECO:0000313" key="12">
    <source>
        <dbReference type="Proteomes" id="UP000192578"/>
    </source>
</evidence>
<proteinExistence type="inferred from homology"/>
<feature type="compositionally biased region" description="Basic and acidic residues" evidence="9">
    <location>
        <begin position="100"/>
        <end position="109"/>
    </location>
</feature>
<sequence length="893" mass="96496">MSDSRGRHHHPHHHPLASSVEDFKRAASPSEEESSSVTNPSVQFLLANNADANSSTRASAYDSWSELGTLTASSSSRPELRGMGLSQQTEVPLGHLPVPGREDGERSLDDETATDESVCVEDGTRECGLGACRPVFMQGCASIKSFTFFCCVLVAVQGMLSGGYLPSVISTLERRYTFRSGLSSLIPSSYELGNLLTVIFVSYLGTRRHIPFWMGIGVLVMGAGSILFSVPHFMSGKYKFGSVDLVNNNLSDVIEDTICKPTVDAGPPGSSALAAYIKYQQNDHLKHIPNIVSDPCSNTTAADDTNYSHKIYIFIFIAAEILMGGGGSPIFTLGSTYIDDHVRKENSAMYLGCMYTMIALGPVLGFLLGGLLLRVHVDTLYFDEKIFKLDIASPNWVGAWWGGFVFCGCVLFSIAIPFFAFPKSISQEKVKLTLASKEEVRKNDSFASLADRSGDAAEGDQEYGKSLRGMPRALCKLLTNPIYIVTCLGACMELVIISGFCVFLPKYLETQFGVGTADANILVGGTAMPGACLGIWAGGWLLKKLQLQAIGAVRLLMTCNLVCLTMFSALFMFGCDNIKIAGATADYNNSLLPSGPFKVNPTSSCNMGCGCSANQLELICGSDGLTYISPCHAGCKNFAQESAVKLQANFSDCACIAEDFHSSTGNEVSVKPLARTGSCPHACNMLIPFIVLVFVMSFTVSVAQMPILMLTMRTVAEEERSLAIGLQFVFFRLLAYIPAPIAFGNIIDTTCLLWKQSKCDSTTSGGCLLYDIEKFRFKYIGIGASFKVVALLLFTLDYWLIRRRVAVQLREELGHDVPTVSITAADVMATSLTSLSCVDHSKACGPECTSDRRRRRTRRGPWSRSVSSGGHPRASFSSLPGDLDGVVGTTLIA</sequence>
<protein>
    <recommendedName>
        <fullName evidence="8">Solute carrier organic anion transporter family member</fullName>
    </recommendedName>
</protein>
<dbReference type="InterPro" id="IPR036259">
    <property type="entry name" value="MFS_trans_sf"/>
</dbReference>
<evidence type="ECO:0000256" key="7">
    <source>
        <dbReference type="ARBA" id="ARBA00023157"/>
    </source>
</evidence>
<organism evidence="11 12">
    <name type="scientific">Hypsibius exemplaris</name>
    <name type="common">Freshwater tardigrade</name>
    <dbReference type="NCBI Taxonomy" id="2072580"/>
    <lineage>
        <taxon>Eukaryota</taxon>
        <taxon>Metazoa</taxon>
        <taxon>Ecdysozoa</taxon>
        <taxon>Tardigrada</taxon>
        <taxon>Eutardigrada</taxon>
        <taxon>Parachela</taxon>
        <taxon>Hypsibioidea</taxon>
        <taxon>Hypsibiidae</taxon>
        <taxon>Hypsibius</taxon>
    </lineage>
</organism>
<evidence type="ECO:0000256" key="4">
    <source>
        <dbReference type="ARBA" id="ARBA00022692"/>
    </source>
</evidence>
<feature type="compositionally biased region" description="Basic residues" evidence="9">
    <location>
        <begin position="1"/>
        <end position="15"/>
    </location>
</feature>
<evidence type="ECO:0000313" key="11">
    <source>
        <dbReference type="EMBL" id="OQV14380.1"/>
    </source>
</evidence>
<dbReference type="InterPro" id="IPR036058">
    <property type="entry name" value="Kazal_dom_sf"/>
</dbReference>
<accession>A0A1W0WGP8</accession>
<comment type="caution">
    <text evidence="11">The sequence shown here is derived from an EMBL/GenBank/DDBJ whole genome shotgun (WGS) entry which is preliminary data.</text>
</comment>
<keyword evidence="3" id="KW-1003">Cell membrane</keyword>
<dbReference type="NCBIfam" id="TIGR00805">
    <property type="entry name" value="oat"/>
    <property type="match status" value="1"/>
</dbReference>
<feature type="region of interest" description="Disordered" evidence="9">
    <location>
        <begin position="1"/>
        <end position="40"/>
    </location>
</feature>
<evidence type="ECO:0000256" key="1">
    <source>
        <dbReference type="ARBA" id="ARBA00004651"/>
    </source>
</evidence>
<feature type="transmembrane region" description="Helical" evidence="8">
    <location>
        <begin position="779"/>
        <end position="801"/>
    </location>
</feature>
<dbReference type="EMBL" id="MTYJ01000105">
    <property type="protein sequence ID" value="OQV14380.1"/>
    <property type="molecule type" value="Genomic_DNA"/>
</dbReference>
<dbReference type="GO" id="GO:0016323">
    <property type="term" value="C:basolateral plasma membrane"/>
    <property type="evidence" value="ECO:0007669"/>
    <property type="project" value="TreeGrafter"/>
</dbReference>
<dbReference type="PANTHER" id="PTHR11388">
    <property type="entry name" value="ORGANIC ANION TRANSPORTER"/>
    <property type="match status" value="1"/>
</dbReference>
<feature type="transmembrane region" description="Helical" evidence="8">
    <location>
        <begin position="722"/>
        <end position="747"/>
    </location>
</feature>
<dbReference type="GO" id="GO:0043252">
    <property type="term" value="P:sodium-independent organic anion transport"/>
    <property type="evidence" value="ECO:0007669"/>
    <property type="project" value="TreeGrafter"/>
</dbReference>
<evidence type="ECO:0000256" key="6">
    <source>
        <dbReference type="ARBA" id="ARBA00023136"/>
    </source>
</evidence>
<feature type="transmembrane region" description="Helical" evidence="8">
    <location>
        <begin position="185"/>
        <end position="205"/>
    </location>
</feature>
<feature type="transmembrane region" description="Helical" evidence="8">
    <location>
        <begin position="685"/>
        <end position="710"/>
    </location>
</feature>
<feature type="region of interest" description="Disordered" evidence="9">
    <location>
        <begin position="73"/>
        <end position="117"/>
    </location>
</feature>
<keyword evidence="12" id="KW-1185">Reference proteome</keyword>
<dbReference type="GO" id="GO:0006811">
    <property type="term" value="P:monoatomic ion transport"/>
    <property type="evidence" value="ECO:0007669"/>
    <property type="project" value="UniProtKB-KW"/>
</dbReference>
<evidence type="ECO:0000256" key="3">
    <source>
        <dbReference type="ARBA" id="ARBA00022475"/>
    </source>
</evidence>
<feature type="transmembrane region" description="Helical" evidence="8">
    <location>
        <begin position="519"/>
        <end position="542"/>
    </location>
</feature>
<comment type="similarity">
    <text evidence="2 8">Belongs to the organo anion transporter (TC 2.A.60) family.</text>
</comment>
<dbReference type="OrthoDB" id="5062115at2759"/>
<feature type="domain" description="Kazal-like" evidence="10">
    <location>
        <begin position="599"/>
        <end position="657"/>
    </location>
</feature>
<evidence type="ECO:0000256" key="5">
    <source>
        <dbReference type="ARBA" id="ARBA00022989"/>
    </source>
</evidence>
<dbReference type="PANTHER" id="PTHR11388:SF142">
    <property type="entry name" value="SOLUTE CARRIER ORGANIC ANION TRANSPORTER FAMILY MEMBER 5A1"/>
    <property type="match status" value="1"/>
</dbReference>
<dbReference type="Pfam" id="PF03137">
    <property type="entry name" value="OATP"/>
    <property type="match status" value="1"/>
</dbReference>